<evidence type="ECO:0000313" key="2">
    <source>
        <dbReference type="EMBL" id="BDZ52403.1"/>
    </source>
</evidence>
<keyword evidence="1" id="KW-1133">Transmembrane helix</keyword>
<geneLocation type="plasmid" evidence="2 3">
    <name>pNBRC108728a</name>
</geneLocation>
<dbReference type="Proteomes" id="UP001321486">
    <property type="component" value="Plasmid pNBRC108728a"/>
</dbReference>
<organism evidence="2 3">
    <name type="scientific">Frondihabitans sucicola</name>
    <dbReference type="NCBI Taxonomy" id="1268041"/>
    <lineage>
        <taxon>Bacteria</taxon>
        <taxon>Bacillati</taxon>
        <taxon>Actinomycetota</taxon>
        <taxon>Actinomycetes</taxon>
        <taxon>Micrococcales</taxon>
        <taxon>Microbacteriaceae</taxon>
        <taxon>Frondihabitans</taxon>
    </lineage>
</organism>
<proteinExistence type="predicted"/>
<gene>
    <name evidence="2" type="ORF">GCM10025867_46440</name>
</gene>
<dbReference type="RefSeq" id="WP_286347261.1">
    <property type="nucleotide sequence ID" value="NZ_AP027733.1"/>
</dbReference>
<name>A0ABN6YA54_9MICO</name>
<keyword evidence="1" id="KW-0472">Membrane</keyword>
<protein>
    <submittedName>
        <fullName evidence="2">Uncharacterized protein</fullName>
    </submittedName>
</protein>
<keyword evidence="1" id="KW-0812">Transmembrane</keyword>
<evidence type="ECO:0000313" key="3">
    <source>
        <dbReference type="Proteomes" id="UP001321486"/>
    </source>
</evidence>
<evidence type="ECO:0000256" key="1">
    <source>
        <dbReference type="SAM" id="Phobius"/>
    </source>
</evidence>
<feature type="transmembrane region" description="Helical" evidence="1">
    <location>
        <begin position="34"/>
        <end position="59"/>
    </location>
</feature>
<accession>A0ABN6YA54</accession>
<keyword evidence="2" id="KW-0614">Plasmid</keyword>
<sequence>MCFVGVSHLSATAPDVTARTLSTTAVQGYMRDVSVFAIGGLLASALALGLMIAAVHVAMTNDAEKEPA</sequence>
<reference evidence="3" key="1">
    <citation type="journal article" date="2019" name="Int. J. Syst. Evol. Microbiol.">
        <title>The Global Catalogue of Microorganisms (GCM) 10K type strain sequencing project: providing services to taxonomists for standard genome sequencing and annotation.</title>
        <authorList>
            <consortium name="The Broad Institute Genomics Platform"/>
            <consortium name="The Broad Institute Genome Sequencing Center for Infectious Disease"/>
            <person name="Wu L."/>
            <person name="Ma J."/>
        </authorList>
    </citation>
    <scope>NUCLEOTIDE SEQUENCE [LARGE SCALE GENOMIC DNA]</scope>
    <source>
        <strain evidence="3">NBRC 108728</strain>
    </source>
</reference>
<keyword evidence="3" id="KW-1185">Reference proteome</keyword>
<dbReference type="EMBL" id="AP027733">
    <property type="protein sequence ID" value="BDZ52403.1"/>
    <property type="molecule type" value="Genomic_DNA"/>
</dbReference>